<dbReference type="HAMAP" id="MF_00201">
    <property type="entry name" value="RecO"/>
    <property type="match status" value="1"/>
</dbReference>
<dbReference type="EMBL" id="CP014691">
    <property type="protein sequence ID" value="AQS87103.1"/>
    <property type="molecule type" value="Genomic_DNA"/>
</dbReference>
<name>A0A1U9KMT5_9PROT</name>
<keyword evidence="5 7" id="KW-0234">DNA repair</keyword>
<evidence type="ECO:0000256" key="1">
    <source>
        <dbReference type="ARBA" id="ARBA00007452"/>
    </source>
</evidence>
<evidence type="ECO:0000256" key="2">
    <source>
        <dbReference type="ARBA" id="ARBA00021310"/>
    </source>
</evidence>
<dbReference type="Gene3D" id="2.40.50.140">
    <property type="entry name" value="Nucleic acid-binding proteins"/>
    <property type="match status" value="1"/>
</dbReference>
<protein>
    <recommendedName>
        <fullName evidence="2 7">DNA repair protein RecO</fullName>
    </recommendedName>
    <alternativeName>
        <fullName evidence="6 7">Recombination protein O</fullName>
    </alternativeName>
</protein>
<dbReference type="GO" id="GO:0006310">
    <property type="term" value="P:DNA recombination"/>
    <property type="evidence" value="ECO:0007669"/>
    <property type="project" value="UniProtKB-UniRule"/>
</dbReference>
<dbReference type="AlphaFoldDB" id="A0A1U9KMT5"/>
<dbReference type="Gene3D" id="1.20.1440.120">
    <property type="entry name" value="Recombination protein O, C-terminal domain"/>
    <property type="match status" value="1"/>
</dbReference>
<dbReference type="SUPFAM" id="SSF57863">
    <property type="entry name" value="ArfGap/RecO-like zinc finger"/>
    <property type="match status" value="1"/>
</dbReference>
<comment type="similarity">
    <text evidence="1 7">Belongs to the RecO family.</text>
</comment>
<dbReference type="NCBIfam" id="TIGR00613">
    <property type="entry name" value="reco"/>
    <property type="match status" value="1"/>
</dbReference>
<dbReference type="InterPro" id="IPR012340">
    <property type="entry name" value="NA-bd_OB-fold"/>
</dbReference>
<keyword evidence="9" id="KW-1185">Reference proteome</keyword>
<evidence type="ECO:0000256" key="7">
    <source>
        <dbReference type="HAMAP-Rule" id="MF_00201"/>
    </source>
</evidence>
<dbReference type="PANTHER" id="PTHR33991:SF1">
    <property type="entry name" value="DNA REPAIR PROTEIN RECO"/>
    <property type="match status" value="1"/>
</dbReference>
<gene>
    <name evidence="7" type="primary">recO</name>
    <name evidence="8" type="ORF">A0U93_03190</name>
</gene>
<dbReference type="SUPFAM" id="SSF50249">
    <property type="entry name" value="Nucleic acid-binding proteins"/>
    <property type="match status" value="1"/>
</dbReference>
<dbReference type="GO" id="GO:0043590">
    <property type="term" value="C:bacterial nucleoid"/>
    <property type="evidence" value="ECO:0007669"/>
    <property type="project" value="TreeGrafter"/>
</dbReference>
<comment type="function">
    <text evidence="7">Involved in DNA repair and RecF pathway recombination.</text>
</comment>
<dbReference type="KEGG" id="nch:A0U93_03190"/>
<sequence>MDWEAPAFVLSARPYGETSAIVRLLSEEQGVTAGLVRGGVSRRQVAVWQPGNLVLARWRARLPDQLGHVTAELVQSAASRLLDHPLSLALLASVTALADGALPEHEPHPDLFISLVRLVTAIGVMPDDPPMAMAIRWERDLLAALGYGLRLESCAVTGATDGLAYVSPRTGRAVSDDAAGEWRDKLLPMPALLRDDADPGHGDDWVKGFDLTGYFLARHVYGVRHVPLPDARERLVQRLRLRSISPPVGDADDQ</sequence>
<dbReference type="InterPro" id="IPR037278">
    <property type="entry name" value="ARFGAP/RecO"/>
</dbReference>
<dbReference type="InterPro" id="IPR022572">
    <property type="entry name" value="DNA_rep/recomb_RecO_N"/>
</dbReference>
<evidence type="ECO:0000256" key="6">
    <source>
        <dbReference type="ARBA" id="ARBA00033409"/>
    </source>
</evidence>
<dbReference type="STRING" id="320497.A0U93_03190"/>
<evidence type="ECO:0000256" key="5">
    <source>
        <dbReference type="ARBA" id="ARBA00023204"/>
    </source>
</evidence>
<evidence type="ECO:0000256" key="3">
    <source>
        <dbReference type="ARBA" id="ARBA00022763"/>
    </source>
</evidence>
<dbReference type="OrthoDB" id="9804792at2"/>
<proteinExistence type="inferred from homology"/>
<dbReference type="PANTHER" id="PTHR33991">
    <property type="entry name" value="DNA REPAIR PROTEIN RECO"/>
    <property type="match status" value="1"/>
</dbReference>
<dbReference type="GO" id="GO:0006302">
    <property type="term" value="P:double-strand break repair"/>
    <property type="evidence" value="ECO:0007669"/>
    <property type="project" value="TreeGrafter"/>
</dbReference>
<evidence type="ECO:0000313" key="8">
    <source>
        <dbReference type="EMBL" id="AQS87103.1"/>
    </source>
</evidence>
<keyword evidence="4 7" id="KW-0233">DNA recombination</keyword>
<accession>A0A1U9KMT5</accession>
<dbReference type="RefSeq" id="WP_077806075.1">
    <property type="nucleotide sequence ID" value="NZ_BJXS01000008.1"/>
</dbReference>
<dbReference type="Proteomes" id="UP000188604">
    <property type="component" value="Chromosome"/>
</dbReference>
<dbReference type="Pfam" id="PF02565">
    <property type="entry name" value="RecO_C"/>
    <property type="match status" value="1"/>
</dbReference>
<organism evidence="8 9">
    <name type="scientific">Neoasaia chiangmaiensis</name>
    <dbReference type="NCBI Taxonomy" id="320497"/>
    <lineage>
        <taxon>Bacteria</taxon>
        <taxon>Pseudomonadati</taxon>
        <taxon>Pseudomonadota</taxon>
        <taxon>Alphaproteobacteria</taxon>
        <taxon>Acetobacterales</taxon>
        <taxon>Acetobacteraceae</taxon>
        <taxon>Neoasaia</taxon>
    </lineage>
</organism>
<keyword evidence="3 7" id="KW-0227">DNA damage</keyword>
<dbReference type="InterPro" id="IPR003717">
    <property type="entry name" value="RecO"/>
</dbReference>
<dbReference type="InterPro" id="IPR042242">
    <property type="entry name" value="RecO_C"/>
</dbReference>
<dbReference type="Pfam" id="PF11967">
    <property type="entry name" value="RecO_N"/>
    <property type="match status" value="1"/>
</dbReference>
<evidence type="ECO:0000313" key="9">
    <source>
        <dbReference type="Proteomes" id="UP000188604"/>
    </source>
</evidence>
<reference evidence="8 9" key="1">
    <citation type="submission" date="2016-03" db="EMBL/GenBank/DDBJ databases">
        <title>Acetic acid bacteria sequencing.</title>
        <authorList>
            <person name="Brandt J."/>
            <person name="Jakob F."/>
            <person name="Vogel R.F."/>
        </authorList>
    </citation>
    <scope>NUCLEOTIDE SEQUENCE [LARGE SCALE GENOMIC DNA]</scope>
    <source>
        <strain evidence="8 9">NBRC 101099</strain>
    </source>
</reference>
<evidence type="ECO:0000256" key="4">
    <source>
        <dbReference type="ARBA" id="ARBA00023172"/>
    </source>
</evidence>